<dbReference type="Proteomes" id="UP000182573">
    <property type="component" value="Unassembled WGS sequence"/>
</dbReference>
<feature type="domain" description="DUF7351" evidence="2">
    <location>
        <begin position="108"/>
        <end position="291"/>
    </location>
</feature>
<dbReference type="AlphaFoldDB" id="A0A1H2WL21"/>
<proteinExistence type="predicted"/>
<gene>
    <name evidence="3" type="ORF">SAMN05443574_10760</name>
</gene>
<dbReference type="Pfam" id="PF24038">
    <property type="entry name" value="DUF7347"/>
    <property type="match status" value="1"/>
</dbReference>
<evidence type="ECO:0000313" key="4">
    <source>
        <dbReference type="Proteomes" id="UP000182573"/>
    </source>
</evidence>
<evidence type="ECO:0000259" key="2">
    <source>
        <dbReference type="Pfam" id="PF24042"/>
    </source>
</evidence>
<feature type="domain" description="DUF7347" evidence="1">
    <location>
        <begin position="15"/>
        <end position="91"/>
    </location>
</feature>
<dbReference type="InterPro" id="IPR055775">
    <property type="entry name" value="DUF7351"/>
</dbReference>
<protein>
    <submittedName>
        <fullName evidence="3">Uncharacterized protein</fullName>
    </submittedName>
</protein>
<sequence length="305" mass="33587">MPDDTDGDADTQRTPADAFALFSHDLRVEILDALWAAERHALPYAELKRQVGERDSGKFNYHLSQLVGRFVGTDGEAYELLYPGHRVLDAIHSGVLHQTGGVDPVSLDADCRHCGTALTFTLDEYIGHVGCLTCDDTVMAFPFDPGGVSGRTDEAVAAAFDRRTRLFWRFAVAGVCPVCAGVISAGLTTETGPELDSHYATDHPVMLDIDCQQCSFYNYPPAAVVALYHPAVTGWLYDHGVDPRTTRAWELDFVVDPSRTTVRRRDPWEIAVTMTATSERLRATIDGTLSVTALERRPAETDERL</sequence>
<organism evidence="3 4">
    <name type="scientific">Haloarcula vallismortis</name>
    <name type="common">Halobacterium vallismortis</name>
    <dbReference type="NCBI Taxonomy" id="28442"/>
    <lineage>
        <taxon>Archaea</taxon>
        <taxon>Methanobacteriati</taxon>
        <taxon>Methanobacteriota</taxon>
        <taxon>Stenosarchaea group</taxon>
        <taxon>Halobacteria</taxon>
        <taxon>Halobacteriales</taxon>
        <taxon>Haloarculaceae</taxon>
        <taxon>Haloarcula</taxon>
    </lineage>
</organism>
<evidence type="ECO:0000313" key="3">
    <source>
        <dbReference type="EMBL" id="SDW81261.1"/>
    </source>
</evidence>
<evidence type="ECO:0000259" key="1">
    <source>
        <dbReference type="Pfam" id="PF24038"/>
    </source>
</evidence>
<dbReference type="InterPro" id="IPR055771">
    <property type="entry name" value="DUF7347"/>
</dbReference>
<dbReference type="RefSeq" id="WP_004515958.1">
    <property type="nucleotide sequence ID" value="NZ_FNOF01000007.1"/>
</dbReference>
<dbReference type="EMBL" id="FNOF01000007">
    <property type="protein sequence ID" value="SDW81261.1"/>
    <property type="molecule type" value="Genomic_DNA"/>
</dbReference>
<accession>A0A1H2WL21</accession>
<reference evidence="3 4" key="1">
    <citation type="submission" date="2016-10" db="EMBL/GenBank/DDBJ databases">
        <authorList>
            <person name="de Groot N.N."/>
        </authorList>
    </citation>
    <scope>NUCLEOTIDE SEQUENCE [LARGE SCALE GENOMIC DNA]</scope>
    <source>
        <strain evidence="3 4">DSM 3756</strain>
    </source>
</reference>
<name>A0A1H2WL21_HALVA</name>
<dbReference type="Pfam" id="PF24042">
    <property type="entry name" value="DUF7351"/>
    <property type="match status" value="1"/>
</dbReference>